<organism evidence="1 2">
    <name type="scientific">Leucocoprinus birnbaumii</name>
    <dbReference type="NCBI Taxonomy" id="56174"/>
    <lineage>
        <taxon>Eukaryota</taxon>
        <taxon>Fungi</taxon>
        <taxon>Dikarya</taxon>
        <taxon>Basidiomycota</taxon>
        <taxon>Agaricomycotina</taxon>
        <taxon>Agaricomycetes</taxon>
        <taxon>Agaricomycetidae</taxon>
        <taxon>Agaricales</taxon>
        <taxon>Agaricineae</taxon>
        <taxon>Agaricaceae</taxon>
        <taxon>Leucocoprinus</taxon>
    </lineage>
</organism>
<name>A0AAD5VFC6_9AGAR</name>
<reference evidence="1" key="1">
    <citation type="submission" date="2022-07" db="EMBL/GenBank/DDBJ databases">
        <title>Genome Sequence of Leucocoprinus birnbaumii.</title>
        <authorList>
            <person name="Buettner E."/>
        </authorList>
    </citation>
    <scope>NUCLEOTIDE SEQUENCE</scope>
    <source>
        <strain evidence="1">VT141</strain>
    </source>
</reference>
<accession>A0AAD5VFC6</accession>
<comment type="caution">
    <text evidence="1">The sequence shown here is derived from an EMBL/GenBank/DDBJ whole genome shotgun (WGS) entry which is preliminary data.</text>
</comment>
<gene>
    <name evidence="1" type="ORF">NP233_g12302</name>
</gene>
<evidence type="ECO:0000313" key="2">
    <source>
        <dbReference type="Proteomes" id="UP001213000"/>
    </source>
</evidence>
<dbReference type="EMBL" id="JANIEX010001726">
    <property type="protein sequence ID" value="KAJ3555028.1"/>
    <property type="molecule type" value="Genomic_DNA"/>
</dbReference>
<dbReference type="AlphaFoldDB" id="A0AAD5VFC6"/>
<proteinExistence type="predicted"/>
<protein>
    <submittedName>
        <fullName evidence="1">Uncharacterized protein</fullName>
    </submittedName>
</protein>
<dbReference type="Proteomes" id="UP001213000">
    <property type="component" value="Unassembled WGS sequence"/>
</dbReference>
<keyword evidence="2" id="KW-1185">Reference proteome</keyword>
<sequence length="180" mass="20355">MGDMRYKEALDSVPVYCRLSLLNSSLPSSLQTLLPAIPQTAQPPTWVLQTLQFLTTLSLTTIFEIMATGFLPVKNRPFVQFTLMENQEILKQSLISYIDWRCRTSENDQLPVDPSASSCSLHLCTHLDRTNQRVDKGTLSEFSNILENDGITRLDLLWNMKPYSKWFDATPGILISDAVA</sequence>
<evidence type="ECO:0000313" key="1">
    <source>
        <dbReference type="EMBL" id="KAJ3555028.1"/>
    </source>
</evidence>